<dbReference type="PANTHER" id="PTHR30168">
    <property type="entry name" value="PUTATIVE MEMBRANE PROTEIN YPFJ"/>
    <property type="match status" value="1"/>
</dbReference>
<dbReference type="InterPro" id="IPR007343">
    <property type="entry name" value="Uncharacterised_pept_Zn_put"/>
</dbReference>
<evidence type="ECO:0000256" key="5">
    <source>
        <dbReference type="SAM" id="MobiDB-lite"/>
    </source>
</evidence>
<evidence type="ECO:0000256" key="4">
    <source>
        <dbReference type="ARBA" id="ARBA00023136"/>
    </source>
</evidence>
<comment type="subcellular location">
    <subcellularLocation>
        <location evidence="1">Membrane</location>
        <topology evidence="1">Single-pass membrane protein</topology>
    </subcellularLocation>
</comment>
<dbReference type="GO" id="GO:0006508">
    <property type="term" value="P:proteolysis"/>
    <property type="evidence" value="ECO:0007669"/>
    <property type="project" value="UniProtKB-KW"/>
</dbReference>
<dbReference type="HOGENOM" id="CLU_050836_0_0_11"/>
<keyword evidence="4 6" id="KW-0472">Membrane</keyword>
<evidence type="ECO:0000256" key="2">
    <source>
        <dbReference type="ARBA" id="ARBA00022692"/>
    </source>
</evidence>
<evidence type="ECO:0000256" key="1">
    <source>
        <dbReference type="ARBA" id="ARBA00004167"/>
    </source>
</evidence>
<keyword evidence="7" id="KW-0378">Hydrolase</keyword>
<keyword evidence="2 6" id="KW-0812">Transmembrane</keyword>
<dbReference type="PANTHER" id="PTHR30168:SF0">
    <property type="entry name" value="INNER MEMBRANE PROTEIN"/>
    <property type="match status" value="1"/>
</dbReference>
<dbReference type="AlphaFoldDB" id="H8GBY0"/>
<dbReference type="GO" id="GO:0016020">
    <property type="term" value="C:membrane"/>
    <property type="evidence" value="ECO:0007669"/>
    <property type="project" value="UniProtKB-SubCell"/>
</dbReference>
<protein>
    <submittedName>
        <fullName evidence="7">Metalloprotease</fullName>
    </submittedName>
</protein>
<dbReference type="RefSeq" id="WP_005444260.1">
    <property type="nucleotide sequence ID" value="NZ_CM001466.1"/>
</dbReference>
<feature type="transmembrane region" description="Helical" evidence="6">
    <location>
        <begin position="47"/>
        <end position="68"/>
    </location>
</feature>
<organism evidence="7 8">
    <name type="scientific">Saccharomonospora azurea NA-128</name>
    <dbReference type="NCBI Taxonomy" id="882081"/>
    <lineage>
        <taxon>Bacteria</taxon>
        <taxon>Bacillati</taxon>
        <taxon>Actinomycetota</taxon>
        <taxon>Actinomycetes</taxon>
        <taxon>Pseudonocardiales</taxon>
        <taxon>Pseudonocardiaceae</taxon>
        <taxon>Saccharomonospora</taxon>
    </lineage>
</organism>
<evidence type="ECO:0000256" key="3">
    <source>
        <dbReference type="ARBA" id="ARBA00022989"/>
    </source>
</evidence>
<keyword evidence="7" id="KW-0482">Metalloprotease</keyword>
<keyword evidence="3 6" id="KW-1133">Transmembrane helix</keyword>
<dbReference type="Proteomes" id="UP000004705">
    <property type="component" value="Chromosome"/>
</dbReference>
<accession>H8GBY0</accession>
<keyword evidence="7" id="KW-0645">Protease</keyword>
<sequence>MHTVGDAADESAHERGPVRPYLDDLPLELWDSDATTEARPGSRRRSWWRAVLPVALAVVLVGVLVAVLPSLDEHNVGSGSAQEAPDAVPSLASIGDNRLLRNGTVLADVHCDLPALGSAPERLQRFYTAELRCLERAWKPVLAEAGVEFAGVDVSITDDPTTACGALPPADEATGLYCAQDATIYLPRQRTLEAFGLTEQAHLATLAHEYGHHIQHLSGILADANGQLSRYPAGSAADRELGRRVELQANCFAGVFLASAAGRGSISEELGDAAVDDFRNWVDSETHGASATQRTWAARGFRHGDVGHCNTWHAPSEDVA</sequence>
<proteinExistence type="predicted"/>
<keyword evidence="8" id="KW-1185">Reference proteome</keyword>
<evidence type="ECO:0000313" key="7">
    <source>
        <dbReference type="EMBL" id="EHY90749.1"/>
    </source>
</evidence>
<name>H8GBY0_9PSEU</name>
<dbReference type="OrthoDB" id="7950418at2"/>
<gene>
    <name evidence="7" type="ORF">SacazDRAFT_03891</name>
</gene>
<dbReference type="Pfam" id="PF04228">
    <property type="entry name" value="Zn_peptidase"/>
    <property type="match status" value="1"/>
</dbReference>
<reference evidence="7 8" key="1">
    <citation type="journal article" date="2012" name="Stand. Genomic Sci.">
        <title>Genome sequence of the soil bacterium Saccharomonospora azurea type strain (NA-128(T)).</title>
        <authorList>
            <person name="Klenk H.P."/>
            <person name="Held B."/>
            <person name="Lucas S."/>
            <person name="Lapidus A."/>
            <person name="Copeland A."/>
            <person name="Hammon N."/>
            <person name="Pitluck S."/>
            <person name="Goodwin L.A."/>
            <person name="Han C."/>
            <person name="Tapia R."/>
            <person name="Brambilla E.M."/>
            <person name="Potter G."/>
            <person name="Land M."/>
            <person name="Ivanova N."/>
            <person name="Rohde M."/>
            <person name="Goker M."/>
            <person name="Detter J.C."/>
            <person name="Kyrpides N.C."/>
            <person name="Woyke T."/>
        </authorList>
    </citation>
    <scope>NUCLEOTIDE SEQUENCE [LARGE SCALE GENOMIC DNA]</scope>
    <source>
        <strain evidence="7 8">NA-128</strain>
    </source>
</reference>
<evidence type="ECO:0000256" key="6">
    <source>
        <dbReference type="SAM" id="Phobius"/>
    </source>
</evidence>
<dbReference type="GO" id="GO:0008237">
    <property type="term" value="F:metallopeptidase activity"/>
    <property type="evidence" value="ECO:0007669"/>
    <property type="project" value="UniProtKB-KW"/>
</dbReference>
<evidence type="ECO:0000313" key="8">
    <source>
        <dbReference type="Proteomes" id="UP000004705"/>
    </source>
</evidence>
<feature type="region of interest" description="Disordered" evidence="5">
    <location>
        <begin position="1"/>
        <end position="20"/>
    </location>
</feature>
<dbReference type="EMBL" id="CM001466">
    <property type="protein sequence ID" value="EHY90749.1"/>
    <property type="molecule type" value="Genomic_DNA"/>
</dbReference>